<evidence type="ECO:0000256" key="4">
    <source>
        <dbReference type="ARBA" id="ARBA00047942"/>
    </source>
</evidence>
<keyword evidence="2" id="KW-0489">Methyltransferase</keyword>
<name>X1T357_9ZZZZ</name>
<protein>
    <recommendedName>
        <fullName evidence="1">site-specific DNA-methyltransferase (adenine-specific)</fullName>
        <ecNumber evidence="1">2.1.1.72</ecNumber>
    </recommendedName>
</protein>
<dbReference type="SUPFAM" id="SSF53335">
    <property type="entry name" value="S-adenosyl-L-methionine-dependent methyltransferases"/>
    <property type="match status" value="1"/>
</dbReference>
<evidence type="ECO:0000256" key="2">
    <source>
        <dbReference type="ARBA" id="ARBA00022603"/>
    </source>
</evidence>
<dbReference type="PANTHER" id="PTHR33841:SF1">
    <property type="entry name" value="DNA METHYLTRANSFERASE A"/>
    <property type="match status" value="1"/>
</dbReference>
<organism evidence="5">
    <name type="scientific">marine sediment metagenome</name>
    <dbReference type="NCBI Taxonomy" id="412755"/>
    <lineage>
        <taxon>unclassified sequences</taxon>
        <taxon>metagenomes</taxon>
        <taxon>ecological metagenomes</taxon>
    </lineage>
</organism>
<sequence length="331" mass="38272">CKDVFHEDAVKVGGSTKAPDYSFRIGGTRKFFLEAKKPSIDIKGDPNPAYQLRRYAWSAKLPLSILTDFEEFAVYDCRIRPVQTDKPSTARVMYLTFKEYVDRWDELYGLFSKNAVLKGDFDRYVASTTRKRGTAEVDDAFLREIETWRDALARNIAIRNTDLSQREVNFAVGRTIDRIIFLRICEDRGTEEPNRLMALQNGTNVYRRLIDLYHRADEKYNSGLFHFRKERDRPLPPDELSLNLNVDDKVLKDIFKGLYYPDSPYEFSVLPADILGQVYEQFLGKVIRLTPGHHAKVEDKPEVKKAGGVYYTPTYIVDYIVKHTVGKLLEG</sequence>
<accession>X1T357</accession>
<comment type="caution">
    <text evidence="5">The sequence shown here is derived from an EMBL/GenBank/DDBJ whole genome shotgun (WGS) entry which is preliminary data.</text>
</comment>
<evidence type="ECO:0000313" key="5">
    <source>
        <dbReference type="EMBL" id="GAI74449.1"/>
    </source>
</evidence>
<feature type="non-terminal residue" evidence="5">
    <location>
        <position position="331"/>
    </location>
</feature>
<evidence type="ECO:0000256" key="1">
    <source>
        <dbReference type="ARBA" id="ARBA00011900"/>
    </source>
</evidence>
<keyword evidence="3" id="KW-0808">Transferase</keyword>
<dbReference type="InterPro" id="IPR029063">
    <property type="entry name" value="SAM-dependent_MTases_sf"/>
</dbReference>
<comment type="catalytic activity">
    <reaction evidence="4">
        <text>a 2'-deoxyadenosine in DNA + S-adenosyl-L-methionine = an N(6)-methyl-2'-deoxyadenosine in DNA + S-adenosyl-L-homocysteine + H(+)</text>
        <dbReference type="Rhea" id="RHEA:15197"/>
        <dbReference type="Rhea" id="RHEA-COMP:12418"/>
        <dbReference type="Rhea" id="RHEA-COMP:12419"/>
        <dbReference type="ChEBI" id="CHEBI:15378"/>
        <dbReference type="ChEBI" id="CHEBI:57856"/>
        <dbReference type="ChEBI" id="CHEBI:59789"/>
        <dbReference type="ChEBI" id="CHEBI:90615"/>
        <dbReference type="ChEBI" id="CHEBI:90616"/>
        <dbReference type="EC" id="2.1.1.72"/>
    </reaction>
</comment>
<dbReference type="InterPro" id="IPR050953">
    <property type="entry name" value="N4_N6_ade-DNA_methylase"/>
</dbReference>
<proteinExistence type="predicted"/>
<evidence type="ECO:0000256" key="3">
    <source>
        <dbReference type="ARBA" id="ARBA00022679"/>
    </source>
</evidence>
<dbReference type="AlphaFoldDB" id="X1T357"/>
<reference evidence="5" key="1">
    <citation type="journal article" date="2014" name="Front. Microbiol.">
        <title>High frequency of phylogenetically diverse reductive dehalogenase-homologous genes in deep subseafloor sedimentary metagenomes.</title>
        <authorList>
            <person name="Kawai M."/>
            <person name="Futagami T."/>
            <person name="Toyoda A."/>
            <person name="Takaki Y."/>
            <person name="Nishi S."/>
            <person name="Hori S."/>
            <person name="Arai W."/>
            <person name="Tsubouchi T."/>
            <person name="Morono Y."/>
            <person name="Uchiyama I."/>
            <person name="Ito T."/>
            <person name="Fujiyama A."/>
            <person name="Inagaki F."/>
            <person name="Takami H."/>
        </authorList>
    </citation>
    <scope>NUCLEOTIDE SEQUENCE</scope>
    <source>
        <strain evidence="5">Expedition CK06-06</strain>
    </source>
</reference>
<feature type="non-terminal residue" evidence="5">
    <location>
        <position position="1"/>
    </location>
</feature>
<dbReference type="EC" id="2.1.1.72" evidence="1"/>
<gene>
    <name evidence="5" type="ORF">S12H4_18169</name>
</gene>
<dbReference type="GO" id="GO:0009007">
    <property type="term" value="F:site-specific DNA-methyltransferase (adenine-specific) activity"/>
    <property type="evidence" value="ECO:0007669"/>
    <property type="project" value="UniProtKB-EC"/>
</dbReference>
<dbReference type="Gene3D" id="3.40.50.150">
    <property type="entry name" value="Vaccinia Virus protein VP39"/>
    <property type="match status" value="1"/>
</dbReference>
<dbReference type="PANTHER" id="PTHR33841">
    <property type="entry name" value="DNA METHYLTRANSFERASE YEEA-RELATED"/>
    <property type="match status" value="1"/>
</dbReference>
<dbReference type="GO" id="GO:0032259">
    <property type="term" value="P:methylation"/>
    <property type="evidence" value="ECO:0007669"/>
    <property type="project" value="UniProtKB-KW"/>
</dbReference>
<dbReference type="EMBL" id="BARW01008952">
    <property type="protein sequence ID" value="GAI74449.1"/>
    <property type="molecule type" value="Genomic_DNA"/>
</dbReference>